<dbReference type="Pfam" id="PF03023">
    <property type="entry name" value="MurJ"/>
    <property type="match status" value="1"/>
</dbReference>
<keyword evidence="5" id="KW-0573">Peptidoglycan synthesis</keyword>
<evidence type="ECO:0000256" key="5">
    <source>
        <dbReference type="ARBA" id="ARBA00022984"/>
    </source>
</evidence>
<dbReference type="NCBIfam" id="TIGR01695">
    <property type="entry name" value="murJ_mviN"/>
    <property type="match status" value="1"/>
</dbReference>
<name>A0A1J5QN73_9ZZZZ</name>
<dbReference type="AlphaFoldDB" id="A0A1J5QN73"/>
<keyword evidence="6 8" id="KW-1133">Transmembrane helix</keyword>
<feature type="transmembrane region" description="Helical" evidence="8">
    <location>
        <begin position="444"/>
        <end position="466"/>
    </location>
</feature>
<dbReference type="GO" id="GO:0034204">
    <property type="term" value="P:lipid translocation"/>
    <property type="evidence" value="ECO:0007669"/>
    <property type="project" value="TreeGrafter"/>
</dbReference>
<dbReference type="PRINTS" id="PR01806">
    <property type="entry name" value="VIRFACTRMVIN"/>
</dbReference>
<comment type="subcellular location">
    <subcellularLocation>
        <location evidence="1">Cell membrane</location>
        <topology evidence="1">Multi-pass membrane protein</topology>
    </subcellularLocation>
</comment>
<dbReference type="GO" id="GO:0008360">
    <property type="term" value="P:regulation of cell shape"/>
    <property type="evidence" value="ECO:0007669"/>
    <property type="project" value="UniProtKB-KW"/>
</dbReference>
<reference evidence="9" key="1">
    <citation type="submission" date="2016-10" db="EMBL/GenBank/DDBJ databases">
        <title>Sequence of Gallionella enrichment culture.</title>
        <authorList>
            <person name="Poehlein A."/>
            <person name="Muehling M."/>
            <person name="Daniel R."/>
        </authorList>
    </citation>
    <scope>NUCLEOTIDE SEQUENCE</scope>
</reference>
<dbReference type="GO" id="GO:0005886">
    <property type="term" value="C:plasma membrane"/>
    <property type="evidence" value="ECO:0007669"/>
    <property type="project" value="UniProtKB-SubCell"/>
</dbReference>
<evidence type="ECO:0000256" key="6">
    <source>
        <dbReference type="ARBA" id="ARBA00022989"/>
    </source>
</evidence>
<feature type="transmembrane region" description="Helical" evidence="8">
    <location>
        <begin position="90"/>
        <end position="112"/>
    </location>
</feature>
<dbReference type="PANTHER" id="PTHR47019">
    <property type="entry name" value="LIPID II FLIPPASE MURJ"/>
    <property type="match status" value="1"/>
</dbReference>
<feature type="transmembrane region" description="Helical" evidence="8">
    <location>
        <begin position="478"/>
        <end position="504"/>
    </location>
</feature>
<gene>
    <name evidence="9" type="primary">murJ_13</name>
    <name evidence="9" type="ORF">GALL_368300</name>
</gene>
<keyword evidence="3 8" id="KW-0812">Transmembrane</keyword>
<dbReference type="PANTHER" id="PTHR47019:SF1">
    <property type="entry name" value="LIPID II FLIPPASE MURJ"/>
    <property type="match status" value="1"/>
</dbReference>
<dbReference type="InterPro" id="IPR051050">
    <property type="entry name" value="Lipid_II_flippase_MurJ/MviN"/>
</dbReference>
<evidence type="ECO:0000313" key="9">
    <source>
        <dbReference type="EMBL" id="OIQ81396.1"/>
    </source>
</evidence>
<dbReference type="CDD" id="cd13123">
    <property type="entry name" value="MATE_MurJ_like"/>
    <property type="match status" value="1"/>
</dbReference>
<feature type="transmembrane region" description="Helical" evidence="8">
    <location>
        <begin position="132"/>
        <end position="152"/>
    </location>
</feature>
<evidence type="ECO:0000256" key="3">
    <source>
        <dbReference type="ARBA" id="ARBA00022692"/>
    </source>
</evidence>
<evidence type="ECO:0000256" key="8">
    <source>
        <dbReference type="SAM" id="Phobius"/>
    </source>
</evidence>
<dbReference type="HAMAP" id="MF_02078">
    <property type="entry name" value="MurJ_MviN"/>
    <property type="match status" value="1"/>
</dbReference>
<evidence type="ECO:0000256" key="7">
    <source>
        <dbReference type="ARBA" id="ARBA00023136"/>
    </source>
</evidence>
<dbReference type="GO" id="GO:0009252">
    <property type="term" value="P:peptidoglycan biosynthetic process"/>
    <property type="evidence" value="ECO:0007669"/>
    <property type="project" value="UniProtKB-KW"/>
</dbReference>
<proteinExistence type="inferred from homology"/>
<dbReference type="EMBL" id="MLJW01000929">
    <property type="protein sequence ID" value="OIQ81396.1"/>
    <property type="molecule type" value="Genomic_DNA"/>
</dbReference>
<feature type="transmembrane region" description="Helical" evidence="8">
    <location>
        <begin position="315"/>
        <end position="342"/>
    </location>
</feature>
<dbReference type="InterPro" id="IPR004268">
    <property type="entry name" value="MurJ"/>
</dbReference>
<keyword evidence="2" id="KW-1003">Cell membrane</keyword>
<keyword evidence="4" id="KW-0133">Cell shape</keyword>
<feature type="transmembrane region" description="Helical" evidence="8">
    <location>
        <begin position="184"/>
        <end position="206"/>
    </location>
</feature>
<sequence>MNLLKTASTVSLLTLVSRVLGLAREVIVARYFGATAWTDAFNVAFRLPNLLRRMFAEGAFSQAFIPILAQSHAQDSIDTQRRLLDDVATALGWILAAVSIVGVLAAPALVWLTASGLHPAAFDAAVTMTRLMFPYAGLISMVALSAGILNTWKHFTVPALTPALLNIAIITAALSLHHTLHPPVYALAVGVVVGGVLQLAVQWPALRRWALLPRPHLNLVAAWRSPVVRRIVRQMLPASMAVSVAQVSLIINTQIASHLRPGSVSWLSYADRLMEFPTALLGVALGSVLLPSLSRAHAEGDAARYSGLLDWGLRLALMLALPCAVALGVFAEPLVAILFNYGRFNAFDATQSALALRAYGVGLVGLIGVKILAPGFYAQRDLRTPVKLAIVVLVTTQLLNLVFVPRLAHAGLALAIGCGALLNASLLLHGLLRRGSWRPRPGWAGFAARVFAAQLAPAGILGWGAWHFPWVDWHGHDLLRLLTAFALMAAAGVGYFGALALLGLRPAHFRHRD</sequence>
<keyword evidence="7 8" id="KW-0472">Membrane</keyword>
<feature type="transmembrane region" description="Helical" evidence="8">
    <location>
        <begin position="385"/>
        <end position="404"/>
    </location>
</feature>
<protein>
    <submittedName>
        <fullName evidence="9">Putative peptidoglycan biosynthesis protein MurJ</fullName>
    </submittedName>
</protein>
<dbReference type="PIRSF" id="PIRSF002869">
    <property type="entry name" value="MviN"/>
    <property type="match status" value="1"/>
</dbReference>
<dbReference type="GO" id="GO:0015648">
    <property type="term" value="F:lipid-linked peptidoglycan transporter activity"/>
    <property type="evidence" value="ECO:0007669"/>
    <property type="project" value="TreeGrafter"/>
</dbReference>
<feature type="transmembrane region" description="Helical" evidence="8">
    <location>
        <begin position="354"/>
        <end position="373"/>
    </location>
</feature>
<evidence type="ECO:0000256" key="4">
    <source>
        <dbReference type="ARBA" id="ARBA00022960"/>
    </source>
</evidence>
<comment type="caution">
    <text evidence="9">The sequence shown here is derived from an EMBL/GenBank/DDBJ whole genome shotgun (WGS) entry which is preliminary data.</text>
</comment>
<evidence type="ECO:0000256" key="2">
    <source>
        <dbReference type="ARBA" id="ARBA00022475"/>
    </source>
</evidence>
<accession>A0A1J5QN73</accession>
<evidence type="ECO:0000256" key="1">
    <source>
        <dbReference type="ARBA" id="ARBA00004651"/>
    </source>
</evidence>
<feature type="transmembrane region" description="Helical" evidence="8">
    <location>
        <begin position="159"/>
        <end position="178"/>
    </location>
</feature>
<organism evidence="9">
    <name type="scientific">mine drainage metagenome</name>
    <dbReference type="NCBI Taxonomy" id="410659"/>
    <lineage>
        <taxon>unclassified sequences</taxon>
        <taxon>metagenomes</taxon>
        <taxon>ecological metagenomes</taxon>
    </lineage>
</organism>
<feature type="transmembrane region" description="Helical" evidence="8">
    <location>
        <begin position="410"/>
        <end position="432"/>
    </location>
</feature>